<name>A0A2C6L7W5_9APIC</name>
<feature type="region of interest" description="Disordered" evidence="1">
    <location>
        <begin position="221"/>
        <end position="262"/>
    </location>
</feature>
<dbReference type="VEuPathDB" id="ToxoDB:CSUI_002753"/>
<accession>A0A2C6L7W5</accession>
<comment type="caution">
    <text evidence="2">The sequence shown here is derived from an EMBL/GenBank/DDBJ whole genome shotgun (WGS) entry which is preliminary data.</text>
</comment>
<feature type="compositionally biased region" description="Polar residues" evidence="1">
    <location>
        <begin position="253"/>
        <end position="262"/>
    </location>
</feature>
<evidence type="ECO:0000256" key="1">
    <source>
        <dbReference type="SAM" id="MobiDB-lite"/>
    </source>
</evidence>
<dbReference type="OrthoDB" id="10299188at2759"/>
<dbReference type="Gene3D" id="3.50.70.10">
    <property type="match status" value="1"/>
</dbReference>
<evidence type="ECO:0000313" key="3">
    <source>
        <dbReference type="Proteomes" id="UP000221165"/>
    </source>
</evidence>
<dbReference type="InterPro" id="IPR016088">
    <property type="entry name" value="Chalcone_isomerase_3-sand"/>
</dbReference>
<reference evidence="2 3" key="1">
    <citation type="journal article" date="2017" name="Int. J. Parasitol.">
        <title>The genome of the protozoan parasite Cystoisospora suis and a reverse vaccinology approach to identify vaccine candidates.</title>
        <authorList>
            <person name="Palmieri N."/>
            <person name="Shrestha A."/>
            <person name="Ruttkowski B."/>
            <person name="Beck T."/>
            <person name="Vogl C."/>
            <person name="Tomley F."/>
            <person name="Blake D.P."/>
            <person name="Joachim A."/>
        </authorList>
    </citation>
    <scope>NUCLEOTIDE SEQUENCE [LARGE SCALE GENOMIC DNA]</scope>
    <source>
        <strain evidence="2 3">Wien I</strain>
    </source>
</reference>
<protein>
    <submittedName>
        <fullName evidence="2">Uncharacterized protein</fullName>
    </submittedName>
</protein>
<evidence type="ECO:0000313" key="2">
    <source>
        <dbReference type="EMBL" id="PHJ23414.1"/>
    </source>
</evidence>
<dbReference type="Proteomes" id="UP000221165">
    <property type="component" value="Unassembled WGS sequence"/>
</dbReference>
<feature type="compositionally biased region" description="Basic and acidic residues" evidence="1">
    <location>
        <begin position="32"/>
        <end position="42"/>
    </location>
</feature>
<keyword evidence="3" id="KW-1185">Reference proteome</keyword>
<dbReference type="AlphaFoldDB" id="A0A2C6L7W5"/>
<feature type="region of interest" description="Disordered" evidence="1">
    <location>
        <begin position="31"/>
        <end position="50"/>
    </location>
</feature>
<feature type="region of interest" description="Disordered" evidence="1">
    <location>
        <begin position="509"/>
        <end position="550"/>
    </location>
</feature>
<dbReference type="RefSeq" id="XP_067925090.1">
    <property type="nucleotide sequence ID" value="XM_068062952.1"/>
</dbReference>
<gene>
    <name evidence="2" type="ORF">CSUI_002753</name>
</gene>
<feature type="compositionally biased region" description="Low complexity" evidence="1">
    <location>
        <begin position="221"/>
        <end position="244"/>
    </location>
</feature>
<dbReference type="GeneID" id="94426163"/>
<dbReference type="EMBL" id="MIGC01001147">
    <property type="protein sequence ID" value="PHJ23414.1"/>
    <property type="molecule type" value="Genomic_DNA"/>
</dbReference>
<organism evidence="2 3">
    <name type="scientific">Cystoisospora suis</name>
    <dbReference type="NCBI Taxonomy" id="483139"/>
    <lineage>
        <taxon>Eukaryota</taxon>
        <taxon>Sar</taxon>
        <taxon>Alveolata</taxon>
        <taxon>Apicomplexa</taxon>
        <taxon>Conoidasida</taxon>
        <taxon>Coccidia</taxon>
        <taxon>Eucoccidiorida</taxon>
        <taxon>Eimeriorina</taxon>
        <taxon>Sarcocystidae</taxon>
        <taxon>Cystoisospora</taxon>
    </lineage>
</organism>
<sequence>MSGVYFNLSSFPSLPLSCSVVPGILISALRSKRGDESSKRNETVFSTQEQGKVKPTPIFPWKEGRHPESNHCEEKSFSLSHDGVGESQYVDLPRQNNRHSRFSPTCISAHALSRHSSPHQPGHRPFSFFLPCPPPSTPVSFPSCHLKRREQENRFSPLSLMSGGSPITTPACFLSLKNASSFSSPSLATVCSRDFHGTHNRPYSSPTQSIPASIPLSSLHASDSQQSSYSLERSHASSSSPFLSAQPKERKTSVPSSRQSLRFGNLRDTRRTFLVRCSACSSSSSPPPSSSSAETASPSSVLFPTVKGASSSSAPSESPSDFFEPVLGVQFSPTIFIPSVSSRGQQQSTPHDCVGVAPRCMHDLCWIPAARAYAIGVYIHRDTLEQWRRLYGRMEENAKEKVGNREEVTTASRRDETVKRKEEEDGLAGLFLPAVEKTLVFTFVNNKDPAHILRGFERALQNTAPQHLPSEDKDVLSQEISTFLGLIRRCSFKASSCLAVALIPSSCSSSLRSTNETEEEDDIKQRRRSASNGETRSKDFTEQTMSSDEDKNPSLYTIVIMYKDSSDDRVTTKESEREDSMSQYECLGVCKDVRFLSLALHALYLNGWKTSHPRYTSIAQKFRIDAEKQLHTQSNPSL</sequence>
<proteinExistence type="predicted"/>